<organism evidence="2 3">
    <name type="scientific">Trametes pubescens</name>
    <name type="common">White-rot fungus</name>
    <dbReference type="NCBI Taxonomy" id="154538"/>
    <lineage>
        <taxon>Eukaryota</taxon>
        <taxon>Fungi</taxon>
        <taxon>Dikarya</taxon>
        <taxon>Basidiomycota</taxon>
        <taxon>Agaricomycotina</taxon>
        <taxon>Agaricomycetes</taxon>
        <taxon>Polyporales</taxon>
        <taxon>Polyporaceae</taxon>
        <taxon>Trametes</taxon>
    </lineage>
</organism>
<name>A0A1M2VGA2_TRAPU</name>
<evidence type="ECO:0000313" key="3">
    <source>
        <dbReference type="Proteomes" id="UP000184267"/>
    </source>
</evidence>
<reference evidence="2 3" key="1">
    <citation type="submission" date="2016-10" db="EMBL/GenBank/DDBJ databases">
        <title>Genome sequence of the basidiomycete white-rot fungus Trametes pubescens.</title>
        <authorList>
            <person name="Makela M.R."/>
            <person name="Granchi Z."/>
            <person name="Peng M."/>
            <person name="De Vries R.P."/>
            <person name="Grigoriev I."/>
            <person name="Riley R."/>
            <person name="Hilden K."/>
        </authorList>
    </citation>
    <scope>NUCLEOTIDE SEQUENCE [LARGE SCALE GENOMIC DNA]</scope>
    <source>
        <strain evidence="2 3">FBCC735</strain>
    </source>
</reference>
<evidence type="ECO:0000313" key="2">
    <source>
        <dbReference type="EMBL" id="OJT06586.1"/>
    </source>
</evidence>
<evidence type="ECO:0000256" key="1">
    <source>
        <dbReference type="SAM" id="MobiDB-lite"/>
    </source>
</evidence>
<dbReference type="AlphaFoldDB" id="A0A1M2VGA2"/>
<gene>
    <name evidence="2" type="ORF">TRAPUB_2566</name>
</gene>
<dbReference type="Proteomes" id="UP000184267">
    <property type="component" value="Unassembled WGS sequence"/>
</dbReference>
<sequence>MRAPAQRQRPGMLLSAGAPIWRRAEALLPRSFPHRRRVAKRRAKTPKMTPECQLVQRIRHSQQGGAFRNCKVVHVRTPGSTPRRTSHHHNAVGHGAYPGARRVGKNPVGGDEAVDRNVVMHYPGPRDQRVIECTQDIYRELGSTHWTRERYEVWEVTRIHSRGGRTHRT</sequence>
<dbReference type="EMBL" id="MNAD01001296">
    <property type="protein sequence ID" value="OJT06586.1"/>
    <property type="molecule type" value="Genomic_DNA"/>
</dbReference>
<accession>A0A1M2VGA2</accession>
<proteinExistence type="predicted"/>
<feature type="region of interest" description="Disordered" evidence="1">
    <location>
        <begin position="78"/>
        <end position="104"/>
    </location>
</feature>
<protein>
    <submittedName>
        <fullName evidence="2">Uncharacterized protein</fullName>
    </submittedName>
</protein>
<comment type="caution">
    <text evidence="2">The sequence shown here is derived from an EMBL/GenBank/DDBJ whole genome shotgun (WGS) entry which is preliminary data.</text>
</comment>
<keyword evidence="3" id="KW-1185">Reference proteome</keyword>